<keyword evidence="1" id="KW-0812">Transmembrane</keyword>
<keyword evidence="3" id="KW-1185">Reference proteome</keyword>
<feature type="transmembrane region" description="Helical" evidence="1">
    <location>
        <begin position="20"/>
        <end position="40"/>
    </location>
</feature>
<evidence type="ECO:0000256" key="1">
    <source>
        <dbReference type="SAM" id="Phobius"/>
    </source>
</evidence>
<proteinExistence type="predicted"/>
<reference evidence="2 3" key="1">
    <citation type="submission" date="2019-12" db="EMBL/GenBank/DDBJ databases">
        <title>A genome sequence resource for the geographically widespread anthracnose pathogen Colletotrichum asianum.</title>
        <authorList>
            <person name="Meng Y."/>
        </authorList>
    </citation>
    <scope>NUCLEOTIDE SEQUENCE [LARGE SCALE GENOMIC DNA]</scope>
    <source>
        <strain evidence="2 3">ICMP 18580</strain>
    </source>
</reference>
<protein>
    <submittedName>
        <fullName evidence="2">Uncharacterized protein</fullName>
    </submittedName>
</protein>
<keyword evidence="1" id="KW-1133">Transmembrane helix</keyword>
<comment type="caution">
    <text evidence="2">The sequence shown here is derived from an EMBL/GenBank/DDBJ whole genome shotgun (WGS) entry which is preliminary data.</text>
</comment>
<evidence type="ECO:0000313" key="3">
    <source>
        <dbReference type="Proteomes" id="UP000434172"/>
    </source>
</evidence>
<name>A0A8H3WCF4_9PEZI</name>
<feature type="transmembrane region" description="Helical" evidence="1">
    <location>
        <begin position="46"/>
        <end position="66"/>
    </location>
</feature>
<evidence type="ECO:0000313" key="2">
    <source>
        <dbReference type="EMBL" id="KAF0326296.1"/>
    </source>
</evidence>
<keyword evidence="1" id="KW-0472">Membrane</keyword>
<accession>A0A8H3WCF4</accession>
<gene>
    <name evidence="2" type="ORF">GQ607_006499</name>
</gene>
<sequence>MDPNAVVDPTKLGAAKTANANSAAAVVGVAGVVLVSPVVLGTNARATNVVSPVAGGIVVVVFPVVLGTNARATDARATNVVGPKSAGATKA</sequence>
<organism evidence="2 3">
    <name type="scientific">Colletotrichum asianum</name>
    <dbReference type="NCBI Taxonomy" id="702518"/>
    <lineage>
        <taxon>Eukaryota</taxon>
        <taxon>Fungi</taxon>
        <taxon>Dikarya</taxon>
        <taxon>Ascomycota</taxon>
        <taxon>Pezizomycotina</taxon>
        <taxon>Sordariomycetes</taxon>
        <taxon>Hypocreomycetidae</taxon>
        <taxon>Glomerellales</taxon>
        <taxon>Glomerellaceae</taxon>
        <taxon>Colletotrichum</taxon>
        <taxon>Colletotrichum gloeosporioides species complex</taxon>
    </lineage>
</organism>
<dbReference type="EMBL" id="WOWK01000031">
    <property type="protein sequence ID" value="KAF0326296.1"/>
    <property type="molecule type" value="Genomic_DNA"/>
</dbReference>
<dbReference type="Proteomes" id="UP000434172">
    <property type="component" value="Unassembled WGS sequence"/>
</dbReference>
<dbReference type="AlphaFoldDB" id="A0A8H3WCF4"/>